<evidence type="ECO:0000259" key="6">
    <source>
        <dbReference type="SMART" id="SM00865"/>
    </source>
</evidence>
<dbReference type="FunFam" id="3.40.50.1440:FF:000001">
    <property type="entry name" value="Cell division protein FtsZ"/>
    <property type="match status" value="1"/>
</dbReference>
<evidence type="ECO:0000259" key="5">
    <source>
        <dbReference type="SMART" id="SM00864"/>
    </source>
</evidence>
<evidence type="ECO:0000256" key="3">
    <source>
        <dbReference type="ARBA" id="ARBA00023134"/>
    </source>
</evidence>
<evidence type="ECO:0008006" key="8">
    <source>
        <dbReference type="Google" id="ProtNLM"/>
    </source>
</evidence>
<dbReference type="Gene3D" id="3.40.50.1440">
    <property type="entry name" value="Tubulin/FtsZ, GTPase domain"/>
    <property type="match status" value="1"/>
</dbReference>
<dbReference type="GO" id="GO:0051301">
    <property type="term" value="P:cell division"/>
    <property type="evidence" value="ECO:0007669"/>
    <property type="project" value="TreeGrafter"/>
</dbReference>
<evidence type="ECO:0000313" key="7">
    <source>
        <dbReference type="EMBL" id="CAD8880936.1"/>
    </source>
</evidence>
<evidence type="ECO:0000256" key="2">
    <source>
        <dbReference type="ARBA" id="ARBA00022741"/>
    </source>
</evidence>
<dbReference type="GO" id="GO:0005525">
    <property type="term" value="F:GTP binding"/>
    <property type="evidence" value="ECO:0007669"/>
    <property type="project" value="UniProtKB-KW"/>
</dbReference>
<dbReference type="InterPro" id="IPR020805">
    <property type="entry name" value="Cell_div_FtsZ_CS"/>
</dbReference>
<dbReference type="Pfam" id="PF00091">
    <property type="entry name" value="Tubulin"/>
    <property type="match status" value="1"/>
</dbReference>
<feature type="region of interest" description="Disordered" evidence="4">
    <location>
        <begin position="300"/>
        <end position="368"/>
    </location>
</feature>
<protein>
    <recommendedName>
        <fullName evidence="8">Cell division protein FtsZ</fullName>
    </recommendedName>
</protein>
<dbReference type="InterPro" id="IPR024757">
    <property type="entry name" value="FtsZ_C"/>
</dbReference>
<dbReference type="InterPro" id="IPR003008">
    <property type="entry name" value="Tubulin_FtsZ_GTPase"/>
</dbReference>
<dbReference type="PRINTS" id="PR00423">
    <property type="entry name" value="CELLDVISFTSZ"/>
</dbReference>
<dbReference type="InterPro" id="IPR037103">
    <property type="entry name" value="Tubulin/FtsZ-like_C"/>
</dbReference>
<dbReference type="PROSITE" id="PS01135">
    <property type="entry name" value="FTSZ_2"/>
    <property type="match status" value="1"/>
</dbReference>
<feature type="domain" description="Tubulin/FtsZ 2-layer sandwich" evidence="6">
    <location>
        <begin position="179"/>
        <end position="305"/>
    </location>
</feature>
<feature type="compositionally biased region" description="Basic and acidic residues" evidence="4">
    <location>
        <begin position="332"/>
        <end position="368"/>
    </location>
</feature>
<dbReference type="InterPro" id="IPR008280">
    <property type="entry name" value="Tub_FtsZ_C"/>
</dbReference>
<dbReference type="HAMAP" id="MF_00909">
    <property type="entry name" value="FtsZ"/>
    <property type="match status" value="1"/>
</dbReference>
<dbReference type="PANTHER" id="PTHR30314:SF3">
    <property type="entry name" value="MITOCHONDRIAL DIVISION PROTEIN FSZA"/>
    <property type="match status" value="1"/>
</dbReference>
<dbReference type="SMART" id="SM00864">
    <property type="entry name" value="Tubulin"/>
    <property type="match status" value="1"/>
</dbReference>
<dbReference type="InterPro" id="IPR000158">
    <property type="entry name" value="Cell_div_FtsZ"/>
</dbReference>
<dbReference type="GO" id="GO:0005737">
    <property type="term" value="C:cytoplasm"/>
    <property type="evidence" value="ECO:0007669"/>
    <property type="project" value="TreeGrafter"/>
</dbReference>
<feature type="domain" description="Tubulin/FtsZ GTPase" evidence="5">
    <location>
        <begin position="1"/>
        <end position="177"/>
    </location>
</feature>
<dbReference type="GO" id="GO:0032153">
    <property type="term" value="C:cell division site"/>
    <property type="evidence" value="ECO:0007669"/>
    <property type="project" value="TreeGrafter"/>
</dbReference>
<feature type="compositionally biased region" description="Acidic residues" evidence="4">
    <location>
        <begin position="322"/>
        <end position="331"/>
    </location>
</feature>
<dbReference type="SUPFAM" id="SSF52490">
    <property type="entry name" value="Tubulin nucleotide-binding domain-like"/>
    <property type="match status" value="1"/>
</dbReference>
<evidence type="ECO:0000256" key="1">
    <source>
        <dbReference type="ARBA" id="ARBA00009690"/>
    </source>
</evidence>
<gene>
    <name evidence="7" type="ORF">CHYS00102_LOCUS8123</name>
</gene>
<dbReference type="SMART" id="SM00865">
    <property type="entry name" value="Tubulin_C"/>
    <property type="match status" value="1"/>
</dbReference>
<proteinExistence type="inferred from homology"/>
<keyword evidence="2" id="KW-0547">Nucleotide-binding</keyword>
<dbReference type="EMBL" id="HBFR01011267">
    <property type="protein sequence ID" value="CAD8880936.1"/>
    <property type="molecule type" value="Transcribed_RNA"/>
</dbReference>
<dbReference type="InterPro" id="IPR045061">
    <property type="entry name" value="FtsZ/CetZ"/>
</dbReference>
<evidence type="ECO:0000256" key="4">
    <source>
        <dbReference type="SAM" id="MobiDB-lite"/>
    </source>
</evidence>
<dbReference type="InterPro" id="IPR036525">
    <property type="entry name" value="Tubulin/FtsZ_GTPase_sf"/>
</dbReference>
<dbReference type="Gene3D" id="3.30.1330.20">
    <property type="entry name" value="Tubulin/FtsZ, C-terminal domain"/>
    <property type="match status" value="1"/>
</dbReference>
<dbReference type="PANTHER" id="PTHR30314">
    <property type="entry name" value="CELL DIVISION PROTEIN FTSZ-RELATED"/>
    <property type="match status" value="1"/>
</dbReference>
<feature type="compositionally biased region" description="Basic and acidic residues" evidence="4">
    <location>
        <begin position="300"/>
        <end position="309"/>
    </location>
</feature>
<dbReference type="SUPFAM" id="SSF55307">
    <property type="entry name" value="Tubulin C-terminal domain-like"/>
    <property type="match status" value="1"/>
</dbReference>
<sequence length="368" mass="38474">MVASGLLPGVDFVALNTDAQHLTASLAPARLQIGKDTTDGLGCGADPEAGRRAAEESVDAIADAVAGAHMVFITAGMGGGTGTGAAPVVARACEEAGVLTVGVVTKPFRFEGNFRLKRAEAGVTDMSRHVDSMIVVPNQNLFHLVSESTSMMESFALADAVLLAGVRSITDLMVSPGLINLDFADVQAVMRNSGAAVLGTGEATGEDRAVRAAEAALTNPLLDGPGSRDAAGRVRQARGMLVNITGGNDMTLFEVDKAATKITEEVEDQDANIIFGSAYDDSLDGSVRVSVVATGIDAEERQKRGKEDPVLFASADVPGNDSVEEEEEAETDKEATEAAVEVKEELSSTSEPPEKKEGWWDRVRKLVD</sequence>
<keyword evidence="3" id="KW-0342">GTP-binding</keyword>
<dbReference type="InterPro" id="IPR018316">
    <property type="entry name" value="Tubulin/FtsZ_2-layer-sand-dom"/>
</dbReference>
<dbReference type="Pfam" id="PF12327">
    <property type="entry name" value="FtsZ_C"/>
    <property type="match status" value="1"/>
</dbReference>
<dbReference type="GO" id="GO:0003924">
    <property type="term" value="F:GTPase activity"/>
    <property type="evidence" value="ECO:0007669"/>
    <property type="project" value="InterPro"/>
</dbReference>
<reference evidence="7" key="1">
    <citation type="submission" date="2021-01" db="EMBL/GenBank/DDBJ databases">
        <authorList>
            <person name="Corre E."/>
            <person name="Pelletier E."/>
            <person name="Niang G."/>
            <person name="Scheremetjew M."/>
            <person name="Finn R."/>
            <person name="Kale V."/>
            <person name="Holt S."/>
            <person name="Cochrane G."/>
            <person name="Meng A."/>
            <person name="Brown T."/>
            <person name="Cohen L."/>
        </authorList>
    </citation>
    <scope>NUCLEOTIDE SEQUENCE</scope>
    <source>
        <strain evidence="7">308</strain>
    </source>
</reference>
<dbReference type="NCBIfam" id="TIGR00065">
    <property type="entry name" value="ftsZ"/>
    <property type="match status" value="1"/>
</dbReference>
<dbReference type="AlphaFoldDB" id="A0A7S1BB10"/>
<name>A0A7S1BB10_9STRA</name>
<comment type="similarity">
    <text evidence="1">Belongs to the FtsZ family.</text>
</comment>
<dbReference type="CDD" id="cd02201">
    <property type="entry name" value="FtsZ_type1"/>
    <property type="match status" value="1"/>
</dbReference>
<organism evidence="7">
    <name type="scientific">Corethron hystrix</name>
    <dbReference type="NCBI Taxonomy" id="216773"/>
    <lineage>
        <taxon>Eukaryota</taxon>
        <taxon>Sar</taxon>
        <taxon>Stramenopiles</taxon>
        <taxon>Ochrophyta</taxon>
        <taxon>Bacillariophyta</taxon>
        <taxon>Coscinodiscophyceae</taxon>
        <taxon>Corethrophycidae</taxon>
        <taxon>Corethrales</taxon>
        <taxon>Corethraceae</taxon>
        <taxon>Corethron</taxon>
    </lineage>
</organism>
<accession>A0A7S1BB10</accession>